<dbReference type="InterPro" id="IPR058240">
    <property type="entry name" value="rSAM_sf"/>
</dbReference>
<proteinExistence type="predicted"/>
<sequence>MTVYSQMKIFHYPDKLKSLPESVDEVLPPVHIRIKPTNLCAHHCSYCAYKAPELELGKDMSEKDFIPGEKMMEIIDDIEAMGVRAVTFSGGGDPFYYPHLAEAVRKLSATGISFAALTNGARLKGEIAQLFASAGSWIRVSIDGWDDKSYSEYRGIKEGEFSAVIDNILAFGKLPGPCHLGAVMVVDRKNAGHVYELVSILRDAGADSVKISPCIVSNDGLENNKYHEPIFNEVKRATQRVKEELGGPGFEIFDSYHLLDTKFDKDYSWCPSLQTVPVIGADQNVYTCHDKAYTPSGLLGSIRDIGFAKFWLADKNRFFAIDPSAHCNHHCVENNKIKLVLDYLGADNDHLAFV</sequence>
<dbReference type="SFLD" id="SFLDG01067">
    <property type="entry name" value="SPASM/twitch_domain_containing"/>
    <property type="match status" value="1"/>
</dbReference>
<evidence type="ECO:0000256" key="2">
    <source>
        <dbReference type="ARBA" id="ARBA00022723"/>
    </source>
</evidence>
<dbReference type="GO" id="GO:0051536">
    <property type="term" value="F:iron-sulfur cluster binding"/>
    <property type="evidence" value="ECO:0007669"/>
    <property type="project" value="UniProtKB-KW"/>
</dbReference>
<dbReference type="InterPro" id="IPR006638">
    <property type="entry name" value="Elp3/MiaA/NifB-like_rSAM"/>
</dbReference>
<accession>A0A3B1CCZ7</accession>
<dbReference type="InterPro" id="IPR007197">
    <property type="entry name" value="rSAM"/>
</dbReference>
<keyword evidence="4" id="KW-0411">Iron-sulfur</keyword>
<dbReference type="GO" id="GO:0046872">
    <property type="term" value="F:metal ion binding"/>
    <property type="evidence" value="ECO:0007669"/>
    <property type="project" value="UniProtKB-KW"/>
</dbReference>
<evidence type="ECO:0000256" key="3">
    <source>
        <dbReference type="ARBA" id="ARBA00023004"/>
    </source>
</evidence>
<dbReference type="GO" id="GO:0003824">
    <property type="term" value="F:catalytic activity"/>
    <property type="evidence" value="ECO:0007669"/>
    <property type="project" value="InterPro"/>
</dbReference>
<dbReference type="PANTHER" id="PTHR11228:SF7">
    <property type="entry name" value="PQQA PEPTIDE CYCLASE"/>
    <property type="match status" value="1"/>
</dbReference>
<reference evidence="6" key="1">
    <citation type="submission" date="2018-06" db="EMBL/GenBank/DDBJ databases">
        <authorList>
            <person name="Zhirakovskaya E."/>
        </authorList>
    </citation>
    <scope>NUCLEOTIDE SEQUENCE</scope>
</reference>
<evidence type="ECO:0000259" key="5">
    <source>
        <dbReference type="PROSITE" id="PS51918"/>
    </source>
</evidence>
<dbReference type="InterPro" id="IPR050377">
    <property type="entry name" value="Radical_SAM_PqqE_MftC-like"/>
</dbReference>
<dbReference type="Pfam" id="PF04055">
    <property type="entry name" value="Radical_SAM"/>
    <property type="match status" value="1"/>
</dbReference>
<keyword evidence="3" id="KW-0408">Iron</keyword>
<dbReference type="PROSITE" id="PS51918">
    <property type="entry name" value="RADICAL_SAM"/>
    <property type="match status" value="1"/>
</dbReference>
<dbReference type="SMART" id="SM00729">
    <property type="entry name" value="Elp3"/>
    <property type="match status" value="1"/>
</dbReference>
<evidence type="ECO:0000256" key="4">
    <source>
        <dbReference type="ARBA" id="ARBA00023014"/>
    </source>
</evidence>
<name>A0A3B1CCZ7_9ZZZZ</name>
<dbReference type="Gene3D" id="3.20.20.70">
    <property type="entry name" value="Aldolase class I"/>
    <property type="match status" value="1"/>
</dbReference>
<gene>
    <name evidence="6" type="ORF">MNBD_NITROSPINAE02-641</name>
</gene>
<feature type="domain" description="Radical SAM core" evidence="5">
    <location>
        <begin position="26"/>
        <end position="248"/>
    </location>
</feature>
<dbReference type="CDD" id="cd01335">
    <property type="entry name" value="Radical_SAM"/>
    <property type="match status" value="1"/>
</dbReference>
<dbReference type="SUPFAM" id="SSF102114">
    <property type="entry name" value="Radical SAM enzymes"/>
    <property type="match status" value="1"/>
</dbReference>
<evidence type="ECO:0000313" key="6">
    <source>
        <dbReference type="EMBL" id="VAX26102.1"/>
    </source>
</evidence>
<dbReference type="InterPro" id="IPR013785">
    <property type="entry name" value="Aldolase_TIM"/>
</dbReference>
<dbReference type="PANTHER" id="PTHR11228">
    <property type="entry name" value="RADICAL SAM DOMAIN PROTEIN"/>
    <property type="match status" value="1"/>
</dbReference>
<dbReference type="SFLD" id="SFLDS00029">
    <property type="entry name" value="Radical_SAM"/>
    <property type="match status" value="1"/>
</dbReference>
<organism evidence="6">
    <name type="scientific">hydrothermal vent metagenome</name>
    <dbReference type="NCBI Taxonomy" id="652676"/>
    <lineage>
        <taxon>unclassified sequences</taxon>
        <taxon>metagenomes</taxon>
        <taxon>ecological metagenomes</taxon>
    </lineage>
</organism>
<keyword evidence="2" id="KW-0479">Metal-binding</keyword>
<keyword evidence="1" id="KW-0949">S-adenosyl-L-methionine</keyword>
<protein>
    <submittedName>
        <fullName evidence="6">Radical SAM domain protein</fullName>
    </submittedName>
</protein>
<dbReference type="EMBL" id="UOGE01000116">
    <property type="protein sequence ID" value="VAX26102.1"/>
    <property type="molecule type" value="Genomic_DNA"/>
</dbReference>
<dbReference type="AlphaFoldDB" id="A0A3B1CCZ7"/>
<evidence type="ECO:0000256" key="1">
    <source>
        <dbReference type="ARBA" id="ARBA00022691"/>
    </source>
</evidence>